<evidence type="ECO:0000313" key="2">
    <source>
        <dbReference type="Proteomes" id="UP000033664"/>
    </source>
</evidence>
<protein>
    <submittedName>
        <fullName evidence="1">Cytoplasmic protein</fullName>
    </submittedName>
</protein>
<gene>
    <name evidence="1" type="ORF">TW72_11635</name>
</gene>
<dbReference type="AlphaFoldDB" id="A0A0F4PVR1"/>
<reference evidence="1 2" key="1">
    <citation type="journal article" date="2015" name="BMC Genomics">
        <title>Genome mining reveals unlocked bioactive potential of marine Gram-negative bacteria.</title>
        <authorList>
            <person name="Machado H."/>
            <person name="Sonnenschein E.C."/>
            <person name="Melchiorsen J."/>
            <person name="Gram L."/>
        </authorList>
    </citation>
    <scope>NUCLEOTIDE SEQUENCE [LARGE SCALE GENOMIC DNA]</scope>
    <source>
        <strain evidence="1 2">S3137</strain>
    </source>
</reference>
<accession>A0A0F4PVR1</accession>
<keyword evidence="2" id="KW-1185">Reference proteome</keyword>
<comment type="caution">
    <text evidence="1">The sequence shown here is derived from an EMBL/GenBank/DDBJ whole genome shotgun (WGS) entry which is preliminary data.</text>
</comment>
<dbReference type="PANTHER" id="PTHR38774:SF1">
    <property type="entry name" value="CYTOPLASMIC PROTEIN"/>
    <property type="match status" value="1"/>
</dbReference>
<proteinExistence type="predicted"/>
<organism evidence="1 2">
    <name type="scientific">Pseudoalteromonas ruthenica</name>
    <dbReference type="NCBI Taxonomy" id="151081"/>
    <lineage>
        <taxon>Bacteria</taxon>
        <taxon>Pseudomonadati</taxon>
        <taxon>Pseudomonadota</taxon>
        <taxon>Gammaproteobacteria</taxon>
        <taxon>Alteromonadales</taxon>
        <taxon>Pseudoalteromonadaceae</taxon>
        <taxon>Pseudoalteromonas</taxon>
    </lineage>
</organism>
<name>A0A0F4PVR1_9GAMM</name>
<dbReference type="PANTHER" id="PTHR38774">
    <property type="entry name" value="CYTOPLASMIC PROTEIN-RELATED"/>
    <property type="match status" value="1"/>
</dbReference>
<dbReference type="Pfam" id="PF06853">
    <property type="entry name" value="DUF1249"/>
    <property type="match status" value="1"/>
</dbReference>
<dbReference type="PATRIC" id="fig|151081.8.peg.2148"/>
<sequence>MTVQRKAGYIQSLPKYLTLCERNYANVMRILPSAGTTGASQLLTIANEQYEVVIEQAAKYTTDICITQVQGAVEGLFTPPMNVRIYHDAKVAEVVHPNYHTRIKPSYGYPNPKMHHKDEKYQVNAFLHDWLSFCMSHGEAVLDWDCNSGLV</sequence>
<dbReference type="GeneID" id="58229142"/>
<dbReference type="EMBL" id="JXXZ01000010">
    <property type="protein sequence ID" value="KJY98391.1"/>
    <property type="molecule type" value="Genomic_DNA"/>
</dbReference>
<evidence type="ECO:0000313" key="1">
    <source>
        <dbReference type="EMBL" id="KJY98391.1"/>
    </source>
</evidence>
<dbReference type="RefSeq" id="WP_045979564.1">
    <property type="nucleotide sequence ID" value="NZ_CP023396.1"/>
</dbReference>
<dbReference type="Proteomes" id="UP000033664">
    <property type="component" value="Unassembled WGS sequence"/>
</dbReference>
<dbReference type="eggNOG" id="COG3151">
    <property type="taxonomic scope" value="Bacteria"/>
</dbReference>
<dbReference type="InterPro" id="IPR009659">
    <property type="entry name" value="DUF1249"/>
</dbReference>